<accession>A0ABS6S479</accession>
<gene>
    <name evidence="1" type="ORF">HWQ67_19025</name>
</gene>
<protein>
    <submittedName>
        <fullName evidence="1">Uncharacterized protein</fullName>
    </submittedName>
</protein>
<comment type="caution">
    <text evidence="1">The sequence shown here is derived from an EMBL/GenBank/DDBJ whole genome shotgun (WGS) entry which is preliminary data.</text>
</comment>
<organism evidence="1 2">
    <name type="scientific">Candidatus Magnetobacterium casense</name>
    <dbReference type="NCBI Taxonomy" id="1455061"/>
    <lineage>
        <taxon>Bacteria</taxon>
        <taxon>Pseudomonadati</taxon>
        <taxon>Nitrospirota</taxon>
        <taxon>Thermodesulfovibrionia</taxon>
        <taxon>Thermodesulfovibrionales</taxon>
        <taxon>Candidatus Magnetobacteriaceae</taxon>
        <taxon>Candidatus Magnetobacterium</taxon>
    </lineage>
</organism>
<keyword evidence="2" id="KW-1185">Reference proteome</keyword>
<reference evidence="1 2" key="1">
    <citation type="journal article" date="2020" name="J Geophys Res Biogeosci">
        <title>Magnetotaxis as an Adaptation to Enable Bacterial Shuttling of Microbial Sulfur and Sulfur Cycling Across Aquatic Oxic#Anoxic Interfaces.</title>
        <authorList>
            <person name="Li J."/>
            <person name="Liu P."/>
            <person name="Wang J."/>
            <person name="Roberts A.P."/>
            <person name="Pan Y."/>
        </authorList>
    </citation>
    <scope>NUCLEOTIDE SEQUENCE [LARGE SCALE GENOMIC DNA]</scope>
    <source>
        <strain evidence="1 2">MYR-1_YQ</strain>
    </source>
</reference>
<dbReference type="Proteomes" id="UP001196980">
    <property type="component" value="Unassembled WGS sequence"/>
</dbReference>
<evidence type="ECO:0000313" key="2">
    <source>
        <dbReference type="Proteomes" id="UP001196980"/>
    </source>
</evidence>
<evidence type="ECO:0000313" key="1">
    <source>
        <dbReference type="EMBL" id="MBV6343665.1"/>
    </source>
</evidence>
<proteinExistence type="predicted"/>
<sequence length="54" mass="6138">DLNVAQFRVTIPPCAEKVEKDGDGVLKLSPWLYPPVDALEVPIIYDLGGFRYRY</sequence>
<feature type="non-terminal residue" evidence="1">
    <location>
        <position position="1"/>
    </location>
</feature>
<name>A0ABS6S479_9BACT</name>
<dbReference type="EMBL" id="JABXWD010000724">
    <property type="protein sequence ID" value="MBV6343665.1"/>
    <property type="molecule type" value="Genomic_DNA"/>
</dbReference>